<dbReference type="AlphaFoldDB" id="A0A9W6Z6Z3"/>
<comment type="caution">
    <text evidence="2">The sequence shown here is derived from an EMBL/GenBank/DDBJ whole genome shotgun (WGS) entry which is preliminary data.</text>
</comment>
<dbReference type="Proteomes" id="UP001165082">
    <property type="component" value="Unassembled WGS sequence"/>
</dbReference>
<protein>
    <submittedName>
        <fullName evidence="2">Uncharacterized protein</fullName>
    </submittedName>
</protein>
<evidence type="ECO:0000256" key="1">
    <source>
        <dbReference type="SAM" id="Phobius"/>
    </source>
</evidence>
<feature type="transmembrane region" description="Helical" evidence="1">
    <location>
        <begin position="12"/>
        <end position="34"/>
    </location>
</feature>
<evidence type="ECO:0000313" key="3">
    <source>
        <dbReference type="Proteomes" id="UP001165082"/>
    </source>
</evidence>
<sequence>MALSRLSFLQNVFYFFRLILAVLRMWLCSSLMGMSGSTCTFERRFDELFESFERCRCTLERLDQALQVGEFGRLVRQNRGGRTSGTSRVGLELRRRPGKVMFGCRRCDYDICESCVDKKEGARLKWSWCKDKCKAIEEKFISLTPKLPLPLFFSHQPKLPAETLFHKLHPQQLF</sequence>
<organism evidence="2 3">
    <name type="scientific">Triparma retinervis</name>
    <dbReference type="NCBI Taxonomy" id="2557542"/>
    <lineage>
        <taxon>Eukaryota</taxon>
        <taxon>Sar</taxon>
        <taxon>Stramenopiles</taxon>
        <taxon>Ochrophyta</taxon>
        <taxon>Bolidophyceae</taxon>
        <taxon>Parmales</taxon>
        <taxon>Triparmaceae</taxon>
        <taxon>Triparma</taxon>
    </lineage>
</organism>
<name>A0A9W6Z6Z3_9STRA</name>
<keyword evidence="1" id="KW-0472">Membrane</keyword>
<keyword evidence="1" id="KW-0812">Transmembrane</keyword>
<keyword evidence="1" id="KW-1133">Transmembrane helix</keyword>
<evidence type="ECO:0000313" key="2">
    <source>
        <dbReference type="EMBL" id="GMH46566.1"/>
    </source>
</evidence>
<keyword evidence="3" id="KW-1185">Reference proteome</keyword>
<reference evidence="2" key="1">
    <citation type="submission" date="2022-07" db="EMBL/GenBank/DDBJ databases">
        <title>Genome analysis of Parmales, a sister group of diatoms, reveals the evolutionary specialization of diatoms from phago-mixotrophs to photoautotrophs.</title>
        <authorList>
            <person name="Ban H."/>
            <person name="Sato S."/>
            <person name="Yoshikawa S."/>
            <person name="Kazumasa Y."/>
            <person name="Nakamura Y."/>
            <person name="Ichinomiya M."/>
            <person name="Saitoh K."/>
            <person name="Sato N."/>
            <person name="Blanc-Mathieu R."/>
            <person name="Endo H."/>
            <person name="Kuwata A."/>
            <person name="Ogata H."/>
        </authorList>
    </citation>
    <scope>NUCLEOTIDE SEQUENCE</scope>
</reference>
<gene>
    <name evidence="2" type="ORF">TrRE_jg13116</name>
</gene>
<accession>A0A9W6Z6Z3</accession>
<dbReference type="EMBL" id="BRXZ01004306">
    <property type="protein sequence ID" value="GMH46566.1"/>
    <property type="molecule type" value="Genomic_DNA"/>
</dbReference>
<proteinExistence type="predicted"/>